<feature type="compositionally biased region" description="Basic residues" evidence="1">
    <location>
        <begin position="489"/>
        <end position="501"/>
    </location>
</feature>
<reference evidence="3" key="1">
    <citation type="journal article" date="2021" name="Open Biol.">
        <title>Shared evolutionary footprints suggest mitochondrial oxidative damage underlies multiple complex I losses in fungi.</title>
        <authorList>
            <person name="Schikora-Tamarit M.A."/>
            <person name="Marcet-Houben M."/>
            <person name="Nosek J."/>
            <person name="Gabaldon T."/>
        </authorList>
    </citation>
    <scope>NUCLEOTIDE SEQUENCE</scope>
    <source>
        <strain evidence="3">CBS6075</strain>
    </source>
</reference>
<keyword evidence="4" id="KW-1185">Reference proteome</keyword>
<evidence type="ECO:0000256" key="1">
    <source>
        <dbReference type="SAM" id="MobiDB-lite"/>
    </source>
</evidence>
<evidence type="ECO:0008006" key="5">
    <source>
        <dbReference type="Google" id="ProtNLM"/>
    </source>
</evidence>
<dbReference type="GeneID" id="70234461"/>
<accession>A0A9P8PC34</accession>
<name>A0A9P8PC34_9ASCO</name>
<feature type="chain" id="PRO_5040497082" description="Secreted protein" evidence="2">
    <location>
        <begin position="21"/>
        <end position="507"/>
    </location>
</feature>
<dbReference type="EMBL" id="JAEUBE010000158">
    <property type="protein sequence ID" value="KAH3668739.1"/>
    <property type="molecule type" value="Genomic_DNA"/>
</dbReference>
<dbReference type="RefSeq" id="XP_046063153.1">
    <property type="nucleotide sequence ID" value="XM_046203369.1"/>
</dbReference>
<evidence type="ECO:0000313" key="3">
    <source>
        <dbReference type="EMBL" id="KAH3668739.1"/>
    </source>
</evidence>
<feature type="region of interest" description="Disordered" evidence="1">
    <location>
        <begin position="483"/>
        <end position="507"/>
    </location>
</feature>
<proteinExistence type="predicted"/>
<evidence type="ECO:0000313" key="4">
    <source>
        <dbReference type="Proteomes" id="UP000769157"/>
    </source>
</evidence>
<dbReference type="Proteomes" id="UP000769157">
    <property type="component" value="Unassembled WGS sequence"/>
</dbReference>
<protein>
    <recommendedName>
        <fullName evidence="5">Secreted protein</fullName>
    </recommendedName>
</protein>
<gene>
    <name evidence="3" type="ORF">OGAPHI_002494</name>
</gene>
<dbReference type="AlphaFoldDB" id="A0A9P8PC34"/>
<organism evidence="3 4">
    <name type="scientific">Ogataea philodendri</name>
    <dbReference type="NCBI Taxonomy" id="1378263"/>
    <lineage>
        <taxon>Eukaryota</taxon>
        <taxon>Fungi</taxon>
        <taxon>Dikarya</taxon>
        <taxon>Ascomycota</taxon>
        <taxon>Saccharomycotina</taxon>
        <taxon>Pichiomycetes</taxon>
        <taxon>Pichiales</taxon>
        <taxon>Pichiaceae</taxon>
        <taxon>Ogataea</taxon>
    </lineage>
</organism>
<feature type="signal peptide" evidence="2">
    <location>
        <begin position="1"/>
        <end position="20"/>
    </location>
</feature>
<reference evidence="3" key="2">
    <citation type="submission" date="2021-01" db="EMBL/GenBank/DDBJ databases">
        <authorList>
            <person name="Schikora-Tamarit M.A."/>
        </authorList>
    </citation>
    <scope>NUCLEOTIDE SEQUENCE</scope>
    <source>
        <strain evidence="3">CBS6075</strain>
    </source>
</reference>
<comment type="caution">
    <text evidence="3">The sequence shown here is derived from an EMBL/GenBank/DDBJ whole genome shotgun (WGS) entry which is preliminary data.</text>
</comment>
<evidence type="ECO:0000256" key="2">
    <source>
        <dbReference type="SAM" id="SignalP"/>
    </source>
</evidence>
<sequence length="507" mass="56579">MQLIYYAVLLVCRIWLFGRADRDIVERVAQWRHKVAKVVLVLVVVRGECLGARVSGGDGALVGRRDGFCSVVHALAHLVGHAAAVGEEVCEHAAQVVHHAGVLAHFVVNMERFPEIVVEKRLVRFVGKNDHPERGRGDEGGRGRVERLVVFQLLGGVVVQVDQRRLWVRLLLGVLESQLEEVRARRQVPLALLVAPLLVVEPHLLRQLDLVVVGGDALFLQNALALDDLLGDLRLNRLVGHVVEQIPVAPRAGDVDEVLGQLQHGLVVDFARAVVVQRNEVRQRVHDVSVDEPVDPQHKRLQIQRVLALGPVVKQPAQEPVVASVCVELGPVHQLSHELAKRGKVHRQVRAANCRPAIRNQHVVVTIVNVGQLVLAQVGRLGQVSHGRPLDKDLNPVEHLVLVACTELRNHLVVDHSKLPERNLPQVVEFGAQSVLVEDGRLCFVEREEKLLEHRQTLTIVLAPQQSLAVDLQNGQPHLEQRLGPVQKQHVHHTERKHKRHRVEEKR</sequence>
<keyword evidence="2" id="KW-0732">Signal</keyword>